<sequence length="212" mass="24294">MQQHVLILTRNILSEEGLIRQLHYLNYEVLCSSDLLQVLQMGKGSPMFSFFQAVILSETLSNSEVEKILPTLQTFPIAVLRNSEVYPIKEQTEWQDQGIHGWVSKNGSIETLREAIAEALQIVYEQRMANSQILAFPVGDSESERSLVKTVWNSFSKTEKKVFEQLLQAKNDGVLSRKEICEYLWHDGETPSNMSQLSCLINKIKRKFERVG</sequence>
<gene>
    <name evidence="1" type="ORF">JZO70_20450</name>
</gene>
<evidence type="ECO:0000313" key="1">
    <source>
        <dbReference type="EMBL" id="MBO1308557.1"/>
    </source>
</evidence>
<evidence type="ECO:0000313" key="2">
    <source>
        <dbReference type="Proteomes" id="UP000664601"/>
    </source>
</evidence>
<comment type="caution">
    <text evidence="1">The sequence shown here is derived from an EMBL/GenBank/DDBJ whole genome shotgun (WGS) entry which is preliminary data.</text>
</comment>
<dbReference type="InterPro" id="IPR011006">
    <property type="entry name" value="CheY-like_superfamily"/>
</dbReference>
<dbReference type="RefSeq" id="WP_207675549.1">
    <property type="nucleotide sequence ID" value="NZ_JAFREM010000035.1"/>
</dbReference>
<keyword evidence="2" id="KW-1185">Reference proteome</keyword>
<organism evidence="1 2">
    <name type="scientific">Candidatus Enterococcus moelleringii</name>
    <dbReference type="NCBI Taxonomy" id="2815325"/>
    <lineage>
        <taxon>Bacteria</taxon>
        <taxon>Bacillati</taxon>
        <taxon>Bacillota</taxon>
        <taxon>Bacilli</taxon>
        <taxon>Lactobacillales</taxon>
        <taxon>Enterococcaceae</taxon>
        <taxon>Enterococcus</taxon>
    </lineage>
</organism>
<accession>A0ABS3LFY8</accession>
<protein>
    <recommendedName>
        <fullName evidence="3">OmpR/PhoB-type domain-containing protein</fullName>
    </recommendedName>
</protein>
<feature type="non-terminal residue" evidence="1">
    <location>
        <position position="212"/>
    </location>
</feature>
<reference evidence="1 2" key="1">
    <citation type="submission" date="2021-03" db="EMBL/GenBank/DDBJ databases">
        <title>Enterococcal diversity collection.</title>
        <authorList>
            <person name="Gilmore M.S."/>
            <person name="Schwartzman J."/>
            <person name="Van Tyne D."/>
            <person name="Martin M."/>
            <person name="Earl A.M."/>
            <person name="Manson A.L."/>
            <person name="Straub T."/>
            <person name="Salamzade R."/>
            <person name="Saavedra J."/>
            <person name="Lebreton F."/>
            <person name="Prichula J."/>
            <person name="Schaufler K."/>
            <person name="Gaca A."/>
            <person name="Sgardioli B."/>
            <person name="Wagenaar J."/>
            <person name="Strong T."/>
        </authorList>
    </citation>
    <scope>NUCLEOTIDE SEQUENCE [LARGE SCALE GENOMIC DNA]</scope>
    <source>
        <strain evidence="1 2">669A</strain>
    </source>
</reference>
<dbReference type="SUPFAM" id="SSF52172">
    <property type="entry name" value="CheY-like"/>
    <property type="match status" value="1"/>
</dbReference>
<proteinExistence type="predicted"/>
<name>A0ABS3LFY8_9ENTE</name>
<evidence type="ECO:0008006" key="3">
    <source>
        <dbReference type="Google" id="ProtNLM"/>
    </source>
</evidence>
<dbReference type="Proteomes" id="UP000664601">
    <property type="component" value="Unassembled WGS sequence"/>
</dbReference>
<dbReference type="EMBL" id="JAFREM010000035">
    <property type="protein sequence ID" value="MBO1308557.1"/>
    <property type="molecule type" value="Genomic_DNA"/>
</dbReference>